<evidence type="ECO:0000313" key="2">
    <source>
        <dbReference type="Proteomes" id="UP000198510"/>
    </source>
</evidence>
<gene>
    <name evidence="1" type="ORF">SAMN05421823_109113</name>
</gene>
<accession>A0A1G9PA13</accession>
<dbReference type="EMBL" id="FNFO01000009">
    <property type="protein sequence ID" value="SDL94995.1"/>
    <property type="molecule type" value="Genomic_DNA"/>
</dbReference>
<dbReference type="AlphaFoldDB" id="A0A1G9PA13"/>
<protein>
    <submittedName>
        <fullName evidence="1">Uncharacterized protein</fullName>
    </submittedName>
</protein>
<keyword evidence="2" id="KW-1185">Reference proteome</keyword>
<organism evidence="1 2">
    <name type="scientific">Catalinimonas alkaloidigena</name>
    <dbReference type="NCBI Taxonomy" id="1075417"/>
    <lineage>
        <taxon>Bacteria</taxon>
        <taxon>Pseudomonadati</taxon>
        <taxon>Bacteroidota</taxon>
        <taxon>Cytophagia</taxon>
        <taxon>Cytophagales</taxon>
        <taxon>Catalimonadaceae</taxon>
        <taxon>Catalinimonas</taxon>
    </lineage>
</organism>
<evidence type="ECO:0000313" key="1">
    <source>
        <dbReference type="EMBL" id="SDL94995.1"/>
    </source>
</evidence>
<dbReference type="RefSeq" id="WP_143017398.1">
    <property type="nucleotide sequence ID" value="NZ_FNFO01000009.1"/>
</dbReference>
<proteinExistence type="predicted"/>
<name>A0A1G9PA13_9BACT</name>
<sequence>MNSLRKRYVFLLGLLCSSCIRYGGARSTLDEPSRRTAYPGEILQYARTHHIGDSSEFLIFDPTALDTLGRRPFKPTYELDYQPLLQFKVFGKDGRMLSHYGSIEGDLTDEVLARVPPHNLSPIYGQYFLEEELAQYRTWEGQPVAFAQLPEADYYVVVWWSVRGGVTSARLQERMARYVAEHPRHKWVLLNVNTDIIYDESKPPPPADYNPNPYR</sequence>
<reference evidence="1 2" key="1">
    <citation type="submission" date="2016-10" db="EMBL/GenBank/DDBJ databases">
        <authorList>
            <person name="de Groot N.N."/>
        </authorList>
    </citation>
    <scope>NUCLEOTIDE SEQUENCE [LARGE SCALE GENOMIC DNA]</scope>
    <source>
        <strain evidence="1 2">DSM 25186</strain>
    </source>
</reference>
<dbReference type="Proteomes" id="UP000198510">
    <property type="component" value="Unassembled WGS sequence"/>
</dbReference>